<dbReference type="AlphaFoldDB" id="A0A932CMQ1"/>
<dbReference type="Gene3D" id="3.30.428.10">
    <property type="entry name" value="HIT-like"/>
    <property type="match status" value="1"/>
</dbReference>
<dbReference type="GO" id="GO:0000166">
    <property type="term" value="F:nucleotide binding"/>
    <property type="evidence" value="ECO:0007669"/>
    <property type="project" value="UniProtKB-KW"/>
</dbReference>
<gene>
    <name evidence="6" type="ORF">HYY20_04535</name>
</gene>
<evidence type="ECO:0000313" key="7">
    <source>
        <dbReference type="Proteomes" id="UP000769766"/>
    </source>
</evidence>
<organism evidence="6 7">
    <name type="scientific">Tectimicrobiota bacterium</name>
    <dbReference type="NCBI Taxonomy" id="2528274"/>
    <lineage>
        <taxon>Bacteria</taxon>
        <taxon>Pseudomonadati</taxon>
        <taxon>Nitrospinota/Tectimicrobiota group</taxon>
        <taxon>Candidatus Tectimicrobiota</taxon>
    </lineage>
</organism>
<dbReference type="CDD" id="cd01275">
    <property type="entry name" value="FHIT"/>
    <property type="match status" value="1"/>
</dbReference>
<dbReference type="SUPFAM" id="SSF54197">
    <property type="entry name" value="HIT-like"/>
    <property type="match status" value="1"/>
</dbReference>
<dbReference type="PANTHER" id="PTHR42997:SF1">
    <property type="entry name" value="AP-4-A PHOSPHORYLASE"/>
    <property type="match status" value="1"/>
</dbReference>
<feature type="short sequence motif" description="Histidine triad motif" evidence="4">
    <location>
        <begin position="117"/>
        <end position="121"/>
    </location>
</feature>
<comment type="caution">
    <text evidence="6">The sequence shown here is derived from an EMBL/GenBank/DDBJ whole genome shotgun (WGS) entry which is preliminary data.</text>
</comment>
<feature type="domain" description="HIT" evidence="5">
    <location>
        <begin position="22"/>
        <end position="132"/>
    </location>
</feature>
<dbReference type="PROSITE" id="PS51084">
    <property type="entry name" value="HIT_2"/>
    <property type="match status" value="1"/>
</dbReference>
<evidence type="ECO:0000256" key="3">
    <source>
        <dbReference type="PIRSR" id="PIRSR639383-2"/>
    </source>
</evidence>
<dbReference type="Pfam" id="PF01230">
    <property type="entry name" value="HIT"/>
    <property type="match status" value="1"/>
</dbReference>
<sequence>MQQLWSPWRMAYIQQKKAKECVFCTTVAERNDAENYILHRGTRSFVIMNRYPYNPGHLMVAPYRHVASLQELEKGELLEMILLTRACERVLREAYRPQGFNVGINIGEAAGAGIADHLHLHIVPRWHGDTNFLAVLGETKSLPETLEETYRRLQPLFLEDGRHGDA</sequence>
<dbReference type="GO" id="GO:0003824">
    <property type="term" value="F:catalytic activity"/>
    <property type="evidence" value="ECO:0007669"/>
    <property type="project" value="InterPro"/>
</dbReference>
<keyword evidence="1" id="KW-0547">Nucleotide-binding</keyword>
<proteinExistence type="predicted"/>
<reference evidence="6" key="1">
    <citation type="submission" date="2020-07" db="EMBL/GenBank/DDBJ databases">
        <title>Huge and variable diversity of episymbiotic CPR bacteria and DPANN archaea in groundwater ecosystems.</title>
        <authorList>
            <person name="He C.Y."/>
            <person name="Keren R."/>
            <person name="Whittaker M."/>
            <person name="Farag I.F."/>
            <person name="Doudna J."/>
            <person name="Cate J.H.D."/>
            <person name="Banfield J.F."/>
        </authorList>
    </citation>
    <scope>NUCLEOTIDE SEQUENCE</scope>
    <source>
        <strain evidence="6">NC_groundwater_672_Ag_B-0.1um_62_36</strain>
    </source>
</reference>
<protein>
    <submittedName>
        <fullName evidence="6">HIT domain-containing protein</fullName>
    </submittedName>
</protein>
<evidence type="ECO:0000259" key="5">
    <source>
        <dbReference type="PROSITE" id="PS51084"/>
    </source>
</evidence>
<evidence type="ECO:0000313" key="6">
    <source>
        <dbReference type="EMBL" id="MBI2876128.1"/>
    </source>
</evidence>
<dbReference type="PANTHER" id="PTHR42997">
    <property type="entry name" value="HIT FAMILY HYDROLASE"/>
    <property type="match status" value="1"/>
</dbReference>
<dbReference type="InterPro" id="IPR036265">
    <property type="entry name" value="HIT-like_sf"/>
</dbReference>
<evidence type="ECO:0000256" key="1">
    <source>
        <dbReference type="ARBA" id="ARBA00022741"/>
    </source>
</evidence>
<feature type="binding site" evidence="3">
    <location>
        <position position="49"/>
    </location>
    <ligand>
        <name>substrate</name>
    </ligand>
</feature>
<evidence type="ECO:0000256" key="4">
    <source>
        <dbReference type="PROSITE-ProRule" id="PRU00464"/>
    </source>
</evidence>
<dbReference type="Proteomes" id="UP000769766">
    <property type="component" value="Unassembled WGS sequence"/>
</dbReference>
<dbReference type="EMBL" id="JACPRF010000140">
    <property type="protein sequence ID" value="MBI2876128.1"/>
    <property type="molecule type" value="Genomic_DNA"/>
</dbReference>
<feature type="binding site" evidence="3">
    <location>
        <position position="121"/>
    </location>
    <ligand>
        <name>substrate</name>
    </ligand>
</feature>
<accession>A0A932CMQ1</accession>
<name>A0A932CMQ1_UNCTE</name>
<feature type="active site" description="Tele-AMP-histidine intermediate" evidence="2">
    <location>
        <position position="119"/>
    </location>
</feature>
<dbReference type="InterPro" id="IPR039383">
    <property type="entry name" value="FHIT"/>
</dbReference>
<dbReference type="InterPro" id="IPR052908">
    <property type="entry name" value="AP-4-A_phosphorylase"/>
</dbReference>
<evidence type="ECO:0000256" key="2">
    <source>
        <dbReference type="PIRSR" id="PIRSR639383-1"/>
    </source>
</evidence>
<dbReference type="InterPro" id="IPR011146">
    <property type="entry name" value="HIT-like"/>
</dbReference>